<sequence>MAKSIDPATPFSATAHLPSGSNTTAHFNNLLQLSGLEALPNSCIMDTFAAELLESVPDLDDRNGSSQDIQNGGGHESKLKRSSVRVRLDRLSNIRIHTDDINFTSSEPHGSGGKAEVVKATMKRGDGSGKREVAVKMLRYYDDINDRKLGNEFVHEVEMLAQLSHKHIIELIGFVEDLQEGKAWIVLSWKPNGNVSEFLATGEWEIPERISLIKDTFSGLEYLHTRQPPICHGDLKSLNILVSTSYRAIITDFGSARILREVEDRQEDCDKVRNVTGPSATASATDERIDRTQITVVASNNQLTLTGPAWSLRWAAPEVALGEPQNLASDIWAAGWICWEVCSPSHIAPRRDDRSVYVF</sequence>
<dbReference type="InterPro" id="IPR011009">
    <property type="entry name" value="Kinase-like_dom_sf"/>
</dbReference>
<dbReference type="HOGENOM" id="CLU_000288_7_13_1"/>
<evidence type="ECO:0000313" key="3">
    <source>
        <dbReference type="EMBL" id="KIO18023.1"/>
    </source>
</evidence>
<dbReference type="InterPro" id="IPR051681">
    <property type="entry name" value="Ser/Thr_Kinases-Pseudokinases"/>
</dbReference>
<dbReference type="GO" id="GO:0005524">
    <property type="term" value="F:ATP binding"/>
    <property type="evidence" value="ECO:0007669"/>
    <property type="project" value="InterPro"/>
</dbReference>
<accession>A0A0C3K9F0</accession>
<dbReference type="OrthoDB" id="2390637at2759"/>
<dbReference type="PANTHER" id="PTHR44329">
    <property type="entry name" value="SERINE/THREONINE-PROTEIN KINASE TNNI3K-RELATED"/>
    <property type="match status" value="1"/>
</dbReference>
<dbReference type="Proteomes" id="UP000054248">
    <property type="component" value="Unassembled WGS sequence"/>
</dbReference>
<dbReference type="Pfam" id="PF07714">
    <property type="entry name" value="PK_Tyr_Ser-Thr"/>
    <property type="match status" value="1"/>
</dbReference>
<evidence type="ECO:0000256" key="1">
    <source>
        <dbReference type="SAM" id="MobiDB-lite"/>
    </source>
</evidence>
<dbReference type="STRING" id="1051891.A0A0C3K9F0"/>
<dbReference type="EMBL" id="KN823322">
    <property type="protein sequence ID" value="KIO18023.1"/>
    <property type="molecule type" value="Genomic_DNA"/>
</dbReference>
<evidence type="ECO:0000259" key="2">
    <source>
        <dbReference type="PROSITE" id="PS50011"/>
    </source>
</evidence>
<dbReference type="InterPro" id="IPR008271">
    <property type="entry name" value="Ser/Thr_kinase_AS"/>
</dbReference>
<dbReference type="SUPFAM" id="SSF56112">
    <property type="entry name" value="Protein kinase-like (PK-like)"/>
    <property type="match status" value="1"/>
</dbReference>
<dbReference type="PROSITE" id="PS00108">
    <property type="entry name" value="PROTEIN_KINASE_ST"/>
    <property type="match status" value="1"/>
</dbReference>
<proteinExistence type="predicted"/>
<dbReference type="SMART" id="SM00220">
    <property type="entry name" value="S_TKc"/>
    <property type="match status" value="1"/>
</dbReference>
<dbReference type="InterPro" id="IPR000719">
    <property type="entry name" value="Prot_kinase_dom"/>
</dbReference>
<dbReference type="Gene3D" id="3.30.200.20">
    <property type="entry name" value="Phosphorylase Kinase, domain 1"/>
    <property type="match status" value="1"/>
</dbReference>
<dbReference type="PROSITE" id="PS50011">
    <property type="entry name" value="PROTEIN_KINASE_DOM"/>
    <property type="match status" value="1"/>
</dbReference>
<dbReference type="GO" id="GO:0004674">
    <property type="term" value="F:protein serine/threonine kinase activity"/>
    <property type="evidence" value="ECO:0007669"/>
    <property type="project" value="TreeGrafter"/>
</dbReference>
<feature type="domain" description="Protein kinase" evidence="2">
    <location>
        <begin position="103"/>
        <end position="359"/>
    </location>
</feature>
<dbReference type="InterPro" id="IPR001245">
    <property type="entry name" value="Ser-Thr/Tyr_kinase_cat_dom"/>
</dbReference>
<gene>
    <name evidence="3" type="ORF">M407DRAFT_32318</name>
</gene>
<reference evidence="4" key="2">
    <citation type="submission" date="2015-01" db="EMBL/GenBank/DDBJ databases">
        <title>Evolutionary Origins and Diversification of the Mycorrhizal Mutualists.</title>
        <authorList>
            <consortium name="DOE Joint Genome Institute"/>
            <consortium name="Mycorrhizal Genomics Consortium"/>
            <person name="Kohler A."/>
            <person name="Kuo A."/>
            <person name="Nagy L.G."/>
            <person name="Floudas D."/>
            <person name="Copeland A."/>
            <person name="Barry K.W."/>
            <person name="Cichocki N."/>
            <person name="Veneault-Fourrey C."/>
            <person name="LaButti K."/>
            <person name="Lindquist E.A."/>
            <person name="Lipzen A."/>
            <person name="Lundell T."/>
            <person name="Morin E."/>
            <person name="Murat C."/>
            <person name="Riley R."/>
            <person name="Ohm R."/>
            <person name="Sun H."/>
            <person name="Tunlid A."/>
            <person name="Henrissat B."/>
            <person name="Grigoriev I.V."/>
            <person name="Hibbett D.S."/>
            <person name="Martin F."/>
        </authorList>
    </citation>
    <scope>NUCLEOTIDE SEQUENCE [LARGE SCALE GENOMIC DNA]</scope>
    <source>
        <strain evidence="4">MUT 4182</strain>
    </source>
</reference>
<protein>
    <recommendedName>
        <fullName evidence="2">Protein kinase domain-containing protein</fullName>
    </recommendedName>
</protein>
<evidence type="ECO:0000313" key="4">
    <source>
        <dbReference type="Proteomes" id="UP000054248"/>
    </source>
</evidence>
<organism evidence="3 4">
    <name type="scientific">Tulasnella calospora MUT 4182</name>
    <dbReference type="NCBI Taxonomy" id="1051891"/>
    <lineage>
        <taxon>Eukaryota</taxon>
        <taxon>Fungi</taxon>
        <taxon>Dikarya</taxon>
        <taxon>Basidiomycota</taxon>
        <taxon>Agaricomycotina</taxon>
        <taxon>Agaricomycetes</taxon>
        <taxon>Cantharellales</taxon>
        <taxon>Tulasnellaceae</taxon>
        <taxon>Tulasnella</taxon>
    </lineage>
</organism>
<reference evidence="3 4" key="1">
    <citation type="submission" date="2014-04" db="EMBL/GenBank/DDBJ databases">
        <authorList>
            <consortium name="DOE Joint Genome Institute"/>
            <person name="Kuo A."/>
            <person name="Girlanda M."/>
            <person name="Perotto S."/>
            <person name="Kohler A."/>
            <person name="Nagy L.G."/>
            <person name="Floudas D."/>
            <person name="Copeland A."/>
            <person name="Barry K.W."/>
            <person name="Cichocki N."/>
            <person name="Veneault-Fourrey C."/>
            <person name="LaButti K."/>
            <person name="Lindquist E.A."/>
            <person name="Lipzen A."/>
            <person name="Lundell T."/>
            <person name="Morin E."/>
            <person name="Murat C."/>
            <person name="Sun H."/>
            <person name="Tunlid A."/>
            <person name="Henrissat B."/>
            <person name="Grigoriev I.V."/>
            <person name="Hibbett D.S."/>
            <person name="Martin F."/>
            <person name="Nordberg H.P."/>
            <person name="Cantor M.N."/>
            <person name="Hua S.X."/>
        </authorList>
    </citation>
    <scope>NUCLEOTIDE SEQUENCE [LARGE SCALE GENOMIC DNA]</scope>
    <source>
        <strain evidence="3 4">MUT 4182</strain>
    </source>
</reference>
<dbReference type="AlphaFoldDB" id="A0A0C3K9F0"/>
<name>A0A0C3K9F0_9AGAM</name>
<feature type="region of interest" description="Disordered" evidence="1">
    <location>
        <begin position="59"/>
        <end position="82"/>
    </location>
</feature>
<keyword evidence="4" id="KW-1185">Reference proteome</keyword>
<dbReference type="Gene3D" id="1.10.510.10">
    <property type="entry name" value="Transferase(Phosphotransferase) domain 1"/>
    <property type="match status" value="1"/>
</dbReference>